<dbReference type="AlphaFoldDB" id="A0A1V0A2F4"/>
<dbReference type="PROSITE" id="PS51257">
    <property type="entry name" value="PROKAR_LIPOPROTEIN"/>
    <property type="match status" value="1"/>
</dbReference>
<dbReference type="Gene3D" id="3.40.50.1820">
    <property type="entry name" value="alpha/beta hydrolase"/>
    <property type="match status" value="1"/>
</dbReference>
<feature type="signal peptide" evidence="1">
    <location>
        <begin position="1"/>
        <end position="22"/>
    </location>
</feature>
<protein>
    <recommendedName>
        <fullName evidence="4">Esterase</fullName>
    </recommendedName>
</protein>
<keyword evidence="1" id="KW-0732">Signal</keyword>
<dbReference type="InterPro" id="IPR000801">
    <property type="entry name" value="Esterase-like"/>
</dbReference>
<dbReference type="OrthoDB" id="4527292at2"/>
<dbReference type="STRING" id="1909395.BKM31_25620"/>
<dbReference type="SUPFAM" id="SSF53474">
    <property type="entry name" value="alpha/beta-Hydrolases"/>
    <property type="match status" value="1"/>
</dbReference>
<dbReference type="InterPro" id="IPR029058">
    <property type="entry name" value="AB_hydrolase_fold"/>
</dbReference>
<evidence type="ECO:0000256" key="1">
    <source>
        <dbReference type="SAM" id="SignalP"/>
    </source>
</evidence>
<dbReference type="Pfam" id="PF00756">
    <property type="entry name" value="Esterase"/>
    <property type="match status" value="1"/>
</dbReference>
<gene>
    <name evidence="2" type="ORF">BKM31_25620</name>
</gene>
<dbReference type="Proteomes" id="UP000190797">
    <property type="component" value="Chromosome"/>
</dbReference>
<evidence type="ECO:0000313" key="2">
    <source>
        <dbReference type="EMBL" id="AQZ64390.1"/>
    </source>
</evidence>
<dbReference type="PANTHER" id="PTHR48098">
    <property type="entry name" value="ENTEROCHELIN ESTERASE-RELATED"/>
    <property type="match status" value="1"/>
</dbReference>
<organism evidence="2 3">
    <name type="scientific">[Actinomadura] parvosata subsp. kistnae</name>
    <dbReference type="NCBI Taxonomy" id="1909395"/>
    <lineage>
        <taxon>Bacteria</taxon>
        <taxon>Bacillati</taxon>
        <taxon>Actinomycetota</taxon>
        <taxon>Actinomycetes</taxon>
        <taxon>Streptosporangiales</taxon>
        <taxon>Streptosporangiaceae</taxon>
        <taxon>Nonomuraea</taxon>
    </lineage>
</organism>
<proteinExistence type="predicted"/>
<name>A0A1V0A2F4_9ACTN</name>
<dbReference type="PANTHER" id="PTHR48098:SF1">
    <property type="entry name" value="DIACYLGLYCEROL ACYLTRANSFERASE_MYCOLYLTRANSFERASE AG85A"/>
    <property type="match status" value="1"/>
</dbReference>
<feature type="chain" id="PRO_5012346579" description="Esterase" evidence="1">
    <location>
        <begin position="23"/>
        <end position="309"/>
    </location>
</feature>
<dbReference type="EMBL" id="CP017717">
    <property type="protein sequence ID" value="AQZ64390.1"/>
    <property type="molecule type" value="Genomic_DNA"/>
</dbReference>
<accession>A0A1V0A2F4</accession>
<reference evidence="3" key="1">
    <citation type="journal article" date="2017" name="Med. Chem. Commun.">
        <title>Nonomuraea sp. ATCC 55076 harbours the largest actinomycete chromosome to date and the kistamicin biosynthetic gene cluster.</title>
        <authorList>
            <person name="Nazari B."/>
            <person name="Forneris C.C."/>
            <person name="Gibson M.I."/>
            <person name="Moon K."/>
            <person name="Schramma K.R."/>
            <person name="Seyedsayamdost M.R."/>
        </authorList>
    </citation>
    <scope>NUCLEOTIDE SEQUENCE [LARGE SCALE GENOMIC DNA]</scope>
    <source>
        <strain evidence="3">ATCC 55076</strain>
    </source>
</reference>
<dbReference type="InterPro" id="IPR050583">
    <property type="entry name" value="Mycobacterial_A85_antigen"/>
</dbReference>
<evidence type="ECO:0008006" key="4">
    <source>
        <dbReference type="Google" id="ProtNLM"/>
    </source>
</evidence>
<dbReference type="RefSeq" id="WP_080040591.1">
    <property type="nucleotide sequence ID" value="NZ_CP017717.1"/>
</dbReference>
<evidence type="ECO:0000313" key="3">
    <source>
        <dbReference type="Proteomes" id="UP000190797"/>
    </source>
</evidence>
<keyword evidence="3" id="KW-1185">Reference proteome</keyword>
<dbReference type="KEGG" id="noa:BKM31_25620"/>
<dbReference type="GO" id="GO:0016747">
    <property type="term" value="F:acyltransferase activity, transferring groups other than amino-acyl groups"/>
    <property type="evidence" value="ECO:0007669"/>
    <property type="project" value="TreeGrafter"/>
</dbReference>
<sequence>MRARAGLVATVLAALALGCAPAPTLPETHVDGVRIVERKPVGARGQALSVHSRALGRRTPVRVLLPPGWTRGSGPWPVLYLLHGCCGAGHLGWIDEGGAERLTDRLPAVVVVPEGGRVGFYSDWVRGPKWETFHIEELIPLIEAEFGAGPDRAIAGLSMGGLGAMVYAARHPGLFRAAASFSGVLDTTGDRSGVRRLVGENGEDPDALWGAPDGPEWDAHNPARLAARLGGMPLYVSCGDGRPGPLDPPGATGDYEGALLRQAKVFAGRARAAGAEVTTDFYGAGTHTWPYWERALERALPMLRAAIRA</sequence>